<feature type="domain" description="FAD dependent oxidoreductase" evidence="2">
    <location>
        <begin position="8"/>
        <end position="362"/>
    </location>
</feature>
<dbReference type="RefSeq" id="WP_161140523.1">
    <property type="nucleotide sequence ID" value="NZ_SPKJ01000030.1"/>
</dbReference>
<dbReference type="OrthoDB" id="9806452at2"/>
<dbReference type="Proteomes" id="UP000773614">
    <property type="component" value="Unassembled WGS sequence"/>
</dbReference>
<dbReference type="GO" id="GO:0005737">
    <property type="term" value="C:cytoplasm"/>
    <property type="evidence" value="ECO:0007669"/>
    <property type="project" value="TreeGrafter"/>
</dbReference>
<gene>
    <name evidence="3" type="ORF">E4O86_10665</name>
</gene>
<accession>A0A964WTM0</accession>
<keyword evidence="1" id="KW-0560">Oxidoreductase</keyword>
<evidence type="ECO:0000313" key="3">
    <source>
        <dbReference type="EMBL" id="MYZ48172.1"/>
    </source>
</evidence>
<evidence type="ECO:0000256" key="1">
    <source>
        <dbReference type="ARBA" id="ARBA00023002"/>
    </source>
</evidence>
<dbReference type="PANTHER" id="PTHR13847:SF287">
    <property type="entry name" value="FAD-DEPENDENT OXIDOREDUCTASE DOMAIN-CONTAINING PROTEIN 1"/>
    <property type="match status" value="1"/>
</dbReference>
<comment type="caution">
    <text evidence="3">The sequence shown here is derived from an EMBL/GenBank/DDBJ whole genome shotgun (WGS) entry which is preliminary data.</text>
</comment>
<dbReference type="GO" id="GO:0032981">
    <property type="term" value="P:mitochondrial respiratory chain complex I assembly"/>
    <property type="evidence" value="ECO:0007669"/>
    <property type="project" value="TreeGrafter"/>
</dbReference>
<dbReference type="Gene3D" id="3.30.9.10">
    <property type="entry name" value="D-Amino Acid Oxidase, subunit A, domain 2"/>
    <property type="match status" value="1"/>
</dbReference>
<evidence type="ECO:0000259" key="2">
    <source>
        <dbReference type="Pfam" id="PF01266"/>
    </source>
</evidence>
<reference evidence="3" key="1">
    <citation type="submission" date="2019-03" db="EMBL/GenBank/DDBJ databases">
        <title>Afifella sp. nov., isolated from activated sludge.</title>
        <authorList>
            <person name="Li Q."/>
            <person name="Liu Y."/>
        </authorList>
    </citation>
    <scope>NUCLEOTIDE SEQUENCE</scope>
    <source>
        <strain evidence="3">L72</strain>
    </source>
</reference>
<dbReference type="InterPro" id="IPR006076">
    <property type="entry name" value="FAD-dep_OxRdtase"/>
</dbReference>
<dbReference type="AlphaFoldDB" id="A0A964WTM0"/>
<keyword evidence="4" id="KW-1185">Reference proteome</keyword>
<evidence type="ECO:0000313" key="4">
    <source>
        <dbReference type="Proteomes" id="UP000773614"/>
    </source>
</evidence>
<protein>
    <submittedName>
        <fullName evidence="3">FAD-binding oxidoreductase</fullName>
    </submittedName>
</protein>
<dbReference type="SUPFAM" id="SSF51905">
    <property type="entry name" value="FAD/NAD(P)-binding domain"/>
    <property type="match status" value="1"/>
</dbReference>
<name>A0A964WTM0_9HYPH</name>
<dbReference type="PANTHER" id="PTHR13847">
    <property type="entry name" value="SARCOSINE DEHYDROGENASE-RELATED"/>
    <property type="match status" value="1"/>
</dbReference>
<dbReference type="InterPro" id="IPR036188">
    <property type="entry name" value="FAD/NAD-bd_sf"/>
</dbReference>
<dbReference type="EMBL" id="SPKJ01000030">
    <property type="protein sequence ID" value="MYZ48172.1"/>
    <property type="molecule type" value="Genomic_DNA"/>
</dbReference>
<dbReference type="Gene3D" id="3.50.50.60">
    <property type="entry name" value="FAD/NAD(P)-binding domain"/>
    <property type="match status" value="1"/>
</dbReference>
<proteinExistence type="predicted"/>
<dbReference type="Pfam" id="PF01266">
    <property type="entry name" value="DAO"/>
    <property type="match status" value="1"/>
</dbReference>
<dbReference type="GO" id="GO:0016491">
    <property type="term" value="F:oxidoreductase activity"/>
    <property type="evidence" value="ECO:0007669"/>
    <property type="project" value="UniProtKB-KW"/>
</dbReference>
<sequence length="393" mass="41075">MAYDRTFDVVIAGGGAVGSAVAYFLKRELGFPGTVALVEPDPTFRRAASMLSAASIRQQFSTPENIRLSRFGLEFLKGLPAEHGPEFDPQLREGGYLILATPEGAPTLAANHAIQRAEGAEVMLLDREALGRRFPWLAAAGLGAGSLGLAGEGWFDAATLLGCLRHGARAAGAAAVTDRIAGIETAGGRIAAVRLGGGEIVGCGLLVNAAGTAAGALAALAGRTLPVEPRKRSVFVVDCPAAPEGMPLVADPSGVWIRPEGRGFITGYSPPEAEDAAADPEDFEPDHAMFEERLWPALASRIPAFETLKVRNAWAGHYDFNTLDQNAVVGPDPEIANLFYANGFSGHGLQHAPGVGRAVAELIRFGSYRSIDLGLFGFGRIAAGRPVIEAAVI</sequence>
<organism evidence="3 4">
    <name type="scientific">Propylenella binzhouense</name>
    <dbReference type="NCBI Taxonomy" id="2555902"/>
    <lineage>
        <taxon>Bacteria</taxon>
        <taxon>Pseudomonadati</taxon>
        <taxon>Pseudomonadota</taxon>
        <taxon>Alphaproteobacteria</taxon>
        <taxon>Hyphomicrobiales</taxon>
        <taxon>Propylenellaceae</taxon>
        <taxon>Propylenella</taxon>
    </lineage>
</organism>